<dbReference type="InterPro" id="IPR013087">
    <property type="entry name" value="Znf_C2H2_type"/>
</dbReference>
<evidence type="ECO:0000259" key="1">
    <source>
        <dbReference type="PROSITE" id="PS00028"/>
    </source>
</evidence>
<proteinExistence type="predicted"/>
<dbReference type="EMBL" id="UZAH01041120">
    <property type="protein sequence ID" value="VDP59769.1"/>
    <property type="molecule type" value="Genomic_DNA"/>
</dbReference>
<protein>
    <submittedName>
        <fullName evidence="4">C2H2-type domain-containing protein</fullName>
    </submittedName>
</protein>
<gene>
    <name evidence="2" type="ORF">HPBE_LOCUS26871</name>
</gene>
<organism evidence="3 4">
    <name type="scientific">Heligmosomoides polygyrus</name>
    <name type="common">Parasitic roundworm</name>
    <dbReference type="NCBI Taxonomy" id="6339"/>
    <lineage>
        <taxon>Eukaryota</taxon>
        <taxon>Metazoa</taxon>
        <taxon>Ecdysozoa</taxon>
        <taxon>Nematoda</taxon>
        <taxon>Chromadorea</taxon>
        <taxon>Rhabditida</taxon>
        <taxon>Rhabditina</taxon>
        <taxon>Rhabditomorpha</taxon>
        <taxon>Strongyloidea</taxon>
        <taxon>Heligmosomidae</taxon>
        <taxon>Heligmosomoides</taxon>
    </lineage>
</organism>
<evidence type="ECO:0000313" key="2">
    <source>
        <dbReference type="EMBL" id="VDP59769.1"/>
    </source>
</evidence>
<dbReference type="PROSITE" id="PS00028">
    <property type="entry name" value="ZINC_FINGER_C2H2_1"/>
    <property type="match status" value="1"/>
</dbReference>
<reference evidence="2 3" key="1">
    <citation type="submission" date="2018-11" db="EMBL/GenBank/DDBJ databases">
        <authorList>
            <consortium name="Pathogen Informatics"/>
        </authorList>
    </citation>
    <scope>NUCLEOTIDE SEQUENCE [LARGE SCALE GENOMIC DNA]</scope>
</reference>
<dbReference type="OrthoDB" id="5866964at2759"/>
<name>A0A183GW02_HELPZ</name>
<sequence>MHENDLLIHLMAVHKYTVEQIERVKKGIKRETKIMKKYLPVVCPMCQCRFVDHEQLARHCEVTHSEDGINGEAQDYSVQTFQFDSRAAYEAWLEEKCQKTISSFYQLYRSEDMYYLRYDLNNVC</sequence>
<evidence type="ECO:0000313" key="3">
    <source>
        <dbReference type="Proteomes" id="UP000050761"/>
    </source>
</evidence>
<keyword evidence="3" id="KW-1185">Reference proteome</keyword>
<accession>A0A3P8ISD3</accession>
<reference evidence="4" key="2">
    <citation type="submission" date="2019-09" db="UniProtKB">
        <authorList>
            <consortium name="WormBaseParasite"/>
        </authorList>
    </citation>
    <scope>IDENTIFICATION</scope>
</reference>
<dbReference type="WBParaSite" id="HPBE_0002687201-mRNA-1">
    <property type="protein sequence ID" value="HPBE_0002687201-mRNA-1"/>
    <property type="gene ID" value="HPBE_0002687201"/>
</dbReference>
<dbReference type="AlphaFoldDB" id="A0A183GW02"/>
<dbReference type="Proteomes" id="UP000050761">
    <property type="component" value="Unassembled WGS sequence"/>
</dbReference>
<accession>A0A183GW02</accession>
<feature type="domain" description="C2H2-type" evidence="1">
    <location>
        <begin position="43"/>
        <end position="64"/>
    </location>
</feature>
<evidence type="ECO:0000313" key="4">
    <source>
        <dbReference type="WBParaSite" id="HPBE_0002687201-mRNA-1"/>
    </source>
</evidence>